<feature type="binding site" evidence="4">
    <location>
        <position position="2"/>
    </location>
    <ligand>
        <name>heme b</name>
        <dbReference type="ChEBI" id="CHEBI:60344"/>
    </ligand>
</feature>
<dbReference type="GO" id="GO:0042167">
    <property type="term" value="P:heme catabolic process"/>
    <property type="evidence" value="ECO:0007669"/>
    <property type="project" value="TreeGrafter"/>
</dbReference>
<dbReference type="EMBL" id="CP049257">
    <property type="protein sequence ID" value="QIG45768.1"/>
    <property type="molecule type" value="Genomic_DNA"/>
</dbReference>
<dbReference type="InterPro" id="IPR016084">
    <property type="entry name" value="Haem_Oase-like_multi-hlx"/>
</dbReference>
<keyword evidence="3 5" id="KW-0408">Iron</keyword>
<dbReference type="GO" id="GO:0006788">
    <property type="term" value="P:heme oxidation"/>
    <property type="evidence" value="ECO:0007669"/>
    <property type="project" value="InterPro"/>
</dbReference>
<proteinExistence type="predicted"/>
<dbReference type="InterPro" id="IPR002051">
    <property type="entry name" value="Haem_Oase"/>
</dbReference>
<dbReference type="GO" id="GO:0006979">
    <property type="term" value="P:response to oxidative stress"/>
    <property type="evidence" value="ECO:0007669"/>
    <property type="project" value="TreeGrafter"/>
</dbReference>
<dbReference type="PRINTS" id="PR00088">
    <property type="entry name" value="HAEMOXYGNASE"/>
</dbReference>
<dbReference type="GO" id="GO:0004392">
    <property type="term" value="F:heme oxygenase (decyclizing) activity"/>
    <property type="evidence" value="ECO:0007669"/>
    <property type="project" value="InterPro"/>
</dbReference>
<dbReference type="SUPFAM" id="SSF48613">
    <property type="entry name" value="Heme oxygenase-like"/>
    <property type="match status" value="1"/>
</dbReference>
<name>A0A6G6WKA2_9ACTN</name>
<evidence type="ECO:0000256" key="3">
    <source>
        <dbReference type="ARBA" id="ARBA00023004"/>
    </source>
</evidence>
<dbReference type="CDD" id="cd19165">
    <property type="entry name" value="HemeO"/>
    <property type="match status" value="1"/>
</dbReference>
<feature type="binding site" description="axial binding residue" evidence="5">
    <location>
        <position position="9"/>
    </location>
    <ligand>
        <name>heme b</name>
        <dbReference type="ChEBI" id="CHEBI:60344"/>
    </ligand>
    <ligandPart>
        <name>Fe</name>
        <dbReference type="ChEBI" id="CHEBI:18248"/>
    </ligandPart>
</feature>
<evidence type="ECO:0000256" key="4">
    <source>
        <dbReference type="PIRSR" id="PIRSR000343-1"/>
    </source>
</evidence>
<protein>
    <submittedName>
        <fullName evidence="6">Biliverdin-producing heme oxygenase</fullName>
    </submittedName>
</protein>
<dbReference type="GO" id="GO:0046872">
    <property type="term" value="F:metal ion binding"/>
    <property type="evidence" value="ECO:0007669"/>
    <property type="project" value="UniProtKB-KW"/>
</dbReference>
<dbReference type="KEGG" id="nano:G5V58_05160"/>
<dbReference type="PIRSF" id="PIRSF000343">
    <property type="entry name" value="Haem_Oase"/>
    <property type="match status" value="1"/>
</dbReference>
<gene>
    <name evidence="6" type="ORF">G5V58_05160</name>
</gene>
<dbReference type="AlphaFoldDB" id="A0A6G6WKA2"/>
<dbReference type="Pfam" id="PF01126">
    <property type="entry name" value="Heme_oxygenase"/>
    <property type="match status" value="1"/>
</dbReference>
<dbReference type="PANTHER" id="PTHR10720:SF0">
    <property type="entry name" value="HEME OXYGENASE"/>
    <property type="match status" value="1"/>
</dbReference>
<sequence>MREGSQAEHRAAEDSTFMAELLGGRVDEAGYTAYLQRLRVVYAALEAAGRAHRGDPLVAAVHDEDLERLDALDADLEHWAPGASHDVDSPAASAYAERIRAAAEEWGGLYVAHHYTRYLGDLSGGQAIGRILERDFDLGGAGTAFYAFPAVPKPKPYKDAYRARLDALGATQDDKARIVAEVQAAFRLNRGLFAELAERLPEYAR</sequence>
<feature type="binding site" evidence="4">
    <location>
        <position position="115"/>
    </location>
    <ligand>
        <name>heme b</name>
        <dbReference type="ChEBI" id="CHEBI:60344"/>
    </ligand>
</feature>
<dbReference type="InterPro" id="IPR016053">
    <property type="entry name" value="Haem_Oase-like"/>
</dbReference>
<evidence type="ECO:0000256" key="2">
    <source>
        <dbReference type="ARBA" id="ARBA00022723"/>
    </source>
</evidence>
<feature type="binding site" evidence="4">
    <location>
        <position position="162"/>
    </location>
    <ligand>
        <name>heme b</name>
        <dbReference type="ChEBI" id="CHEBI:60344"/>
    </ligand>
</feature>
<evidence type="ECO:0000256" key="5">
    <source>
        <dbReference type="PIRSR" id="PIRSR000343-2"/>
    </source>
</evidence>
<accession>A0A6G6WKA2</accession>
<dbReference type="Gene3D" id="1.20.910.10">
    <property type="entry name" value="Heme oxygenase-like"/>
    <property type="match status" value="1"/>
</dbReference>
<dbReference type="PANTHER" id="PTHR10720">
    <property type="entry name" value="HEME OXYGENASE"/>
    <property type="match status" value="1"/>
</dbReference>
<keyword evidence="7" id="KW-1185">Reference proteome</keyword>
<keyword evidence="2 5" id="KW-0479">Metal-binding</keyword>
<organism evidence="6 7">
    <name type="scientific">Nocardioides anomalus</name>
    <dbReference type="NCBI Taxonomy" id="2712223"/>
    <lineage>
        <taxon>Bacteria</taxon>
        <taxon>Bacillati</taxon>
        <taxon>Actinomycetota</taxon>
        <taxon>Actinomycetes</taxon>
        <taxon>Propionibacteriales</taxon>
        <taxon>Nocardioidaceae</taxon>
        <taxon>Nocardioides</taxon>
    </lineage>
</organism>
<evidence type="ECO:0000313" key="7">
    <source>
        <dbReference type="Proteomes" id="UP000502996"/>
    </source>
</evidence>
<dbReference type="GO" id="GO:0020037">
    <property type="term" value="F:heme binding"/>
    <property type="evidence" value="ECO:0007669"/>
    <property type="project" value="TreeGrafter"/>
</dbReference>
<dbReference type="Proteomes" id="UP000502996">
    <property type="component" value="Chromosome"/>
</dbReference>
<reference evidence="6 7" key="1">
    <citation type="submission" date="2020-02" db="EMBL/GenBank/DDBJ databases">
        <title>Full genome sequence of Nocardioides sp. R-3366.</title>
        <authorList>
            <person name="Im W.-T."/>
        </authorList>
    </citation>
    <scope>NUCLEOTIDE SEQUENCE [LARGE SCALE GENOMIC DNA]</scope>
    <source>
        <strain evidence="6 7">R-3366</strain>
    </source>
</reference>
<evidence type="ECO:0000313" key="6">
    <source>
        <dbReference type="EMBL" id="QIG45768.1"/>
    </source>
</evidence>
<keyword evidence="1 4" id="KW-0349">Heme</keyword>
<evidence type="ECO:0000256" key="1">
    <source>
        <dbReference type="ARBA" id="ARBA00022617"/>
    </source>
</evidence>